<dbReference type="Proteomes" id="UP000185622">
    <property type="component" value="Chromosome"/>
</dbReference>
<evidence type="ECO:0000256" key="1">
    <source>
        <dbReference type="SAM" id="SignalP"/>
    </source>
</evidence>
<feature type="chain" id="PRO_5045275793" evidence="1">
    <location>
        <begin position="19"/>
        <end position="177"/>
    </location>
</feature>
<reference evidence="2 3" key="1">
    <citation type="submission" date="2017-01" db="EMBL/GenBank/DDBJ databases">
        <title>The complete genome sequence of a sulfur-oxidizing marine bacterium Thioclava sp. 25B10_4T.</title>
        <authorList>
            <person name="Liu Y."/>
            <person name="Lai Q."/>
            <person name="Shao Z."/>
        </authorList>
    </citation>
    <scope>NUCLEOTIDE SEQUENCE [LARGE SCALE GENOMIC DNA]</scope>
    <source>
        <strain evidence="2 3">25B10_4</strain>
    </source>
</reference>
<dbReference type="RefSeq" id="WP_077701034.1">
    <property type="nucleotide sequence ID" value="NZ_CP019437.1"/>
</dbReference>
<name>A0ABN4X8W2_9RHOB</name>
<feature type="signal peptide" evidence="1">
    <location>
        <begin position="1"/>
        <end position="18"/>
    </location>
</feature>
<gene>
    <name evidence="2" type="ORF">BMG03_00945</name>
</gene>
<keyword evidence="1" id="KW-0732">Signal</keyword>
<organism evidence="2 3">
    <name type="scientific">Thioclava nitratireducens</name>
    <dbReference type="NCBI Taxonomy" id="1915078"/>
    <lineage>
        <taxon>Bacteria</taxon>
        <taxon>Pseudomonadati</taxon>
        <taxon>Pseudomonadota</taxon>
        <taxon>Alphaproteobacteria</taxon>
        <taxon>Rhodobacterales</taxon>
        <taxon>Paracoccaceae</taxon>
        <taxon>Thioclava</taxon>
    </lineage>
</organism>
<sequence length="177" mass="19826">MKFLVSVALLISATEATADPQQSSQAALVQTYRNVCVNDRFSFENAARFADGEGWKQLPRVLLDAHRPNWERLSYDGWIAYFIDTMDEPVFFYAASGFDQGRKVSLCSIYFRHANPSAFVAEFLSTTEITDMEERTLPLGSTITGKVDGHDGLYMQLGWEGTGEDQMGIEATTIFAR</sequence>
<keyword evidence="3" id="KW-1185">Reference proteome</keyword>
<accession>A0ABN4X8W2</accession>
<dbReference type="EMBL" id="CP019437">
    <property type="protein sequence ID" value="AQS46522.1"/>
    <property type="molecule type" value="Genomic_DNA"/>
</dbReference>
<evidence type="ECO:0000313" key="2">
    <source>
        <dbReference type="EMBL" id="AQS46522.1"/>
    </source>
</evidence>
<protein>
    <submittedName>
        <fullName evidence="2">Uncharacterized protein</fullName>
    </submittedName>
</protein>
<proteinExistence type="predicted"/>
<evidence type="ECO:0000313" key="3">
    <source>
        <dbReference type="Proteomes" id="UP000185622"/>
    </source>
</evidence>